<keyword evidence="2" id="KW-1185">Reference proteome</keyword>
<protein>
    <submittedName>
        <fullName evidence="1">Uncharacterized protein</fullName>
    </submittedName>
</protein>
<organism evidence="1 2">
    <name type="scientific">Aspergillus thermomutatus</name>
    <name type="common">Neosartorya pseudofischeri</name>
    <dbReference type="NCBI Taxonomy" id="41047"/>
    <lineage>
        <taxon>Eukaryota</taxon>
        <taxon>Fungi</taxon>
        <taxon>Dikarya</taxon>
        <taxon>Ascomycota</taxon>
        <taxon>Pezizomycotina</taxon>
        <taxon>Eurotiomycetes</taxon>
        <taxon>Eurotiomycetidae</taxon>
        <taxon>Eurotiales</taxon>
        <taxon>Aspergillaceae</taxon>
        <taxon>Aspergillus</taxon>
        <taxon>Aspergillus subgen. Fumigati</taxon>
    </lineage>
</organism>
<dbReference type="EMBL" id="NKHU02000108">
    <property type="protein sequence ID" value="RHZ54619.1"/>
    <property type="molecule type" value="Genomic_DNA"/>
</dbReference>
<dbReference type="GeneID" id="38127853"/>
<dbReference type="VEuPathDB" id="FungiDB:CDV56_105879"/>
<sequence length="350" mass="38558">MPPSKTGIQDMPQQNSSIRIIFNILLANFTGDQPKLVPISLALSIQGFDKVSHRPGEVVRFYGAKPAGEDAWELLLPQKPPIEFIDKPPAIASSSSFIRDPLLIASIRSKGPSLSSSGTSAVPNPRAVTRKSHMPEFGARLAAEWTIALNENTPGYPLTTHLKNPRRCLGLVSQLSSYGNNRGCAMAKHYTGENENMLLDRSGLLFPVEGKCISETDEYSRSAQSGWQADYSLWGPSLSLALHAAEEAVNVAAARTIAASQAVLSHTGTIEEWRRAYWAELGPDFGDYLLLARPQKDAMTSAAGYLEHYNRYLPLRCPPTLDIASRTIRPIFTYYHSWLTNQVDKTTRSD</sequence>
<evidence type="ECO:0000313" key="1">
    <source>
        <dbReference type="EMBL" id="RHZ54619.1"/>
    </source>
</evidence>
<comment type="caution">
    <text evidence="1">The sequence shown here is derived from an EMBL/GenBank/DDBJ whole genome shotgun (WGS) entry which is preliminary data.</text>
</comment>
<name>A0A397GWE5_ASPTH</name>
<dbReference type="Proteomes" id="UP000215305">
    <property type="component" value="Unassembled WGS sequence"/>
</dbReference>
<reference evidence="1" key="1">
    <citation type="submission" date="2018-08" db="EMBL/GenBank/DDBJ databases">
        <title>Draft genome sequence of azole-resistant Aspergillus thermomutatus (Neosartorya pseudofischeri) strain HMR AF 39, isolated from a human nasal aspirate.</title>
        <authorList>
            <person name="Parent-Michaud M."/>
            <person name="Dufresne P.J."/>
            <person name="Fournier E."/>
            <person name="Martineau C."/>
            <person name="Moreira S."/>
            <person name="Perkins V."/>
            <person name="De Repentigny L."/>
            <person name="Dufresne S.F."/>
        </authorList>
    </citation>
    <scope>NUCLEOTIDE SEQUENCE [LARGE SCALE GENOMIC DNA]</scope>
    <source>
        <strain evidence="1">HMR AF 39</strain>
    </source>
</reference>
<dbReference type="RefSeq" id="XP_026614054.1">
    <property type="nucleotide sequence ID" value="XM_026759498.1"/>
</dbReference>
<dbReference type="AlphaFoldDB" id="A0A397GWE5"/>
<accession>A0A397GWE5</accession>
<gene>
    <name evidence="1" type="ORF">CDV56_105879</name>
</gene>
<proteinExistence type="predicted"/>
<evidence type="ECO:0000313" key="2">
    <source>
        <dbReference type="Proteomes" id="UP000215305"/>
    </source>
</evidence>